<keyword evidence="1" id="KW-1133">Transmembrane helix</keyword>
<keyword evidence="1" id="KW-0472">Membrane</keyword>
<accession>A0A1Y1SA84</accession>
<dbReference type="AlphaFoldDB" id="A0A1Y1SA84"/>
<sequence>MKLPTVHFVLNILFSCAISNMYGAGRFKMVKSLSIESGSIVLLEKFSFDFFGYLTGLSHHSLG</sequence>
<dbReference type="EMBL" id="LWDP01000003">
    <property type="protein sequence ID" value="ORD95102.1"/>
    <property type="molecule type" value="Genomic_DNA"/>
</dbReference>
<organism evidence="2 3">
    <name type="scientific">Enterospora canceri</name>
    <dbReference type="NCBI Taxonomy" id="1081671"/>
    <lineage>
        <taxon>Eukaryota</taxon>
        <taxon>Fungi</taxon>
        <taxon>Fungi incertae sedis</taxon>
        <taxon>Microsporidia</taxon>
        <taxon>Enterocytozoonidae</taxon>
        <taxon>Enterospora</taxon>
    </lineage>
</organism>
<reference evidence="2 3" key="1">
    <citation type="journal article" date="2017" name="Environ. Microbiol.">
        <title>Decay of the glycolytic pathway and adaptation to intranuclear parasitism within Enterocytozoonidae microsporidia.</title>
        <authorList>
            <person name="Wiredu Boakye D."/>
            <person name="Jaroenlak P."/>
            <person name="Prachumwat A."/>
            <person name="Williams T.A."/>
            <person name="Bateman K.S."/>
            <person name="Itsathitphaisarn O."/>
            <person name="Sritunyalucksana K."/>
            <person name="Paszkiewicz K.H."/>
            <person name="Moore K.A."/>
            <person name="Stentiford G.D."/>
            <person name="Williams B.A."/>
        </authorList>
    </citation>
    <scope>NUCLEOTIDE SEQUENCE [LARGE SCALE GENOMIC DNA]</scope>
    <source>
        <strain evidence="2 3">GB1</strain>
    </source>
</reference>
<feature type="transmembrane region" description="Helical" evidence="1">
    <location>
        <begin position="6"/>
        <end position="24"/>
    </location>
</feature>
<gene>
    <name evidence="2" type="ORF">ECANGB1_2626</name>
</gene>
<protein>
    <submittedName>
        <fullName evidence="2">Uncharacterized protein</fullName>
    </submittedName>
</protein>
<comment type="caution">
    <text evidence="2">The sequence shown here is derived from an EMBL/GenBank/DDBJ whole genome shotgun (WGS) entry which is preliminary data.</text>
</comment>
<keyword evidence="3" id="KW-1185">Reference proteome</keyword>
<dbReference type="VEuPathDB" id="MicrosporidiaDB:ECANGB1_2626"/>
<dbReference type="Proteomes" id="UP000192639">
    <property type="component" value="Unassembled WGS sequence"/>
</dbReference>
<dbReference type="PROSITE" id="PS51257">
    <property type="entry name" value="PROKAR_LIPOPROTEIN"/>
    <property type="match status" value="1"/>
</dbReference>
<name>A0A1Y1SA84_9MICR</name>
<proteinExistence type="predicted"/>
<evidence type="ECO:0000313" key="3">
    <source>
        <dbReference type="Proteomes" id="UP000192639"/>
    </source>
</evidence>
<keyword evidence="1" id="KW-0812">Transmembrane</keyword>
<evidence type="ECO:0000313" key="2">
    <source>
        <dbReference type="EMBL" id="ORD95102.1"/>
    </source>
</evidence>
<evidence type="ECO:0000256" key="1">
    <source>
        <dbReference type="SAM" id="Phobius"/>
    </source>
</evidence>